<dbReference type="Pfam" id="PF01321">
    <property type="entry name" value="Creatinase_N"/>
    <property type="match status" value="1"/>
</dbReference>
<evidence type="ECO:0000259" key="1">
    <source>
        <dbReference type="Pfam" id="PF00557"/>
    </source>
</evidence>
<keyword evidence="3" id="KW-0031">Aminopeptidase</keyword>
<dbReference type="InterPro" id="IPR000994">
    <property type="entry name" value="Pept_M24"/>
</dbReference>
<reference evidence="3 4" key="1">
    <citation type="submission" date="2019-08" db="EMBL/GenBank/DDBJ databases">
        <title>Complete genome sequence of Thermosulfurimonas marina SU872T, an anaerobic thermophilic chemolithoautotrophic bacterium isolated from a shallow marine hydrothermal vent.</title>
        <authorList>
            <person name="Allioux M."/>
            <person name="Jebbar M."/>
            <person name="Slobodkina G."/>
            <person name="Slobodkin A."/>
            <person name="Moalic Y."/>
            <person name="Frolova A."/>
            <person name="Shao Z."/>
            <person name="Alain K."/>
        </authorList>
    </citation>
    <scope>NUCLEOTIDE SEQUENCE [LARGE SCALE GENOMIC DNA]</scope>
    <source>
        <strain evidence="3 4">SU872</strain>
    </source>
</reference>
<evidence type="ECO:0000259" key="2">
    <source>
        <dbReference type="Pfam" id="PF01321"/>
    </source>
</evidence>
<name>A0A6H1WR04_9BACT</name>
<dbReference type="PANTHER" id="PTHR46112:SF2">
    <property type="entry name" value="XAA-PRO AMINOPEPTIDASE P-RELATED"/>
    <property type="match status" value="1"/>
</dbReference>
<dbReference type="GO" id="GO:0004177">
    <property type="term" value="F:aminopeptidase activity"/>
    <property type="evidence" value="ECO:0007669"/>
    <property type="project" value="UniProtKB-KW"/>
</dbReference>
<proteinExistence type="predicted"/>
<dbReference type="RefSeq" id="WP_168718961.1">
    <property type="nucleotide sequence ID" value="NZ_CP042909.1"/>
</dbReference>
<protein>
    <submittedName>
        <fullName evidence="3">Aminopeptidase P family protein</fullName>
    </submittedName>
</protein>
<dbReference type="Pfam" id="PF00557">
    <property type="entry name" value="Peptidase_M24"/>
    <property type="match status" value="1"/>
</dbReference>
<dbReference type="SUPFAM" id="SSF55920">
    <property type="entry name" value="Creatinase/aminopeptidase"/>
    <property type="match status" value="1"/>
</dbReference>
<organism evidence="3 4">
    <name type="scientific">Thermosulfurimonas marina</name>
    <dbReference type="NCBI Taxonomy" id="2047767"/>
    <lineage>
        <taxon>Bacteria</taxon>
        <taxon>Pseudomonadati</taxon>
        <taxon>Thermodesulfobacteriota</taxon>
        <taxon>Thermodesulfobacteria</taxon>
        <taxon>Thermodesulfobacteriales</taxon>
        <taxon>Thermodesulfobacteriaceae</taxon>
        <taxon>Thermosulfurimonas</taxon>
    </lineage>
</organism>
<dbReference type="Gene3D" id="3.40.350.10">
    <property type="entry name" value="Creatinase/prolidase N-terminal domain"/>
    <property type="match status" value="1"/>
</dbReference>
<evidence type="ECO:0000313" key="3">
    <source>
        <dbReference type="EMBL" id="QJA05598.1"/>
    </source>
</evidence>
<dbReference type="InterPro" id="IPR000587">
    <property type="entry name" value="Creatinase_N"/>
</dbReference>
<dbReference type="KEGG" id="tmai:FVE67_01760"/>
<feature type="domain" description="Creatinase N-terminal" evidence="2">
    <location>
        <begin position="14"/>
        <end position="134"/>
    </location>
</feature>
<evidence type="ECO:0000313" key="4">
    <source>
        <dbReference type="Proteomes" id="UP000501253"/>
    </source>
</evidence>
<sequence>MVPERPPRPELEARLFSLREALRDSGLEGALLTHPLSIFYFTGAFARAHLLVTERQLRFLVFRPLERVRRESPFPAEPFRSLKGLPGLLREAGLRRVGLEFASLSHRDFLRYQDLLQDFELSDLSGIISSLRQIKSPYERACLREAGRRLAEALSAALPRLKPGMTELEALAEIETELRRRGHPGLVRSARGNEFATGLLVSGPEAVEPTYMVAGEGGRGVPGFPSGASLKEIRPGEPVLVDVAGYFAGYYVDQTRMLVFGKPSREVQEYLEIAEALMATGKRLLRPGVSAEEVYYALFGEAERLGVSEFFMRHGEEGVNFVGHGVGLCVDEDPPLAPGVKTPLRAGMCLALEPKLHIPGLGVIGFEDTWSLEEDSAEKLTVFLPKFKIISCQ</sequence>
<dbReference type="Proteomes" id="UP000501253">
    <property type="component" value="Chromosome"/>
</dbReference>
<keyword evidence="3" id="KW-0378">Hydrolase</keyword>
<dbReference type="Gene3D" id="3.90.230.10">
    <property type="entry name" value="Creatinase/methionine aminopeptidase superfamily"/>
    <property type="match status" value="1"/>
</dbReference>
<dbReference type="PANTHER" id="PTHR46112">
    <property type="entry name" value="AMINOPEPTIDASE"/>
    <property type="match status" value="1"/>
</dbReference>
<keyword evidence="4" id="KW-1185">Reference proteome</keyword>
<feature type="domain" description="Peptidase M24" evidence="1">
    <location>
        <begin position="142"/>
        <end position="370"/>
    </location>
</feature>
<dbReference type="AlphaFoldDB" id="A0A6H1WR04"/>
<dbReference type="InterPro" id="IPR050659">
    <property type="entry name" value="Peptidase_M24B"/>
</dbReference>
<accession>A0A6H1WR04</accession>
<gene>
    <name evidence="3" type="ORF">FVE67_01760</name>
</gene>
<keyword evidence="3" id="KW-0645">Protease</keyword>
<dbReference type="InterPro" id="IPR029149">
    <property type="entry name" value="Creatin/AminoP/Spt16_N"/>
</dbReference>
<dbReference type="CDD" id="cd01066">
    <property type="entry name" value="APP_MetAP"/>
    <property type="match status" value="1"/>
</dbReference>
<dbReference type="SUPFAM" id="SSF53092">
    <property type="entry name" value="Creatinase/prolidase N-terminal domain"/>
    <property type="match status" value="1"/>
</dbReference>
<dbReference type="EMBL" id="CP042909">
    <property type="protein sequence ID" value="QJA05598.1"/>
    <property type="molecule type" value="Genomic_DNA"/>
</dbReference>
<dbReference type="InterPro" id="IPR036005">
    <property type="entry name" value="Creatinase/aminopeptidase-like"/>
</dbReference>